<dbReference type="Proteomes" id="UP001476798">
    <property type="component" value="Unassembled WGS sequence"/>
</dbReference>
<comment type="caution">
    <text evidence="1">The sequence shown here is derived from an EMBL/GenBank/DDBJ whole genome shotgun (WGS) entry which is preliminary data.</text>
</comment>
<gene>
    <name evidence="1" type="ORF">GOODEAATRI_000251</name>
</gene>
<keyword evidence="2" id="KW-1185">Reference proteome</keyword>
<accession>A0ABV0PJJ2</accession>
<dbReference type="EMBL" id="JAHRIO010079971">
    <property type="protein sequence ID" value="MEQ2183649.1"/>
    <property type="molecule type" value="Genomic_DNA"/>
</dbReference>
<protein>
    <submittedName>
        <fullName evidence="1">Uncharacterized protein</fullName>
    </submittedName>
</protein>
<reference evidence="1 2" key="1">
    <citation type="submission" date="2021-06" db="EMBL/GenBank/DDBJ databases">
        <authorList>
            <person name="Palmer J.M."/>
        </authorList>
    </citation>
    <scope>NUCLEOTIDE SEQUENCE [LARGE SCALE GENOMIC DNA]</scope>
    <source>
        <strain evidence="1 2">GA_2019</strain>
        <tissue evidence="1">Muscle</tissue>
    </source>
</reference>
<name>A0ABV0PJJ2_9TELE</name>
<evidence type="ECO:0000313" key="1">
    <source>
        <dbReference type="EMBL" id="MEQ2183649.1"/>
    </source>
</evidence>
<sequence>MTDRRLRLNPYHLLVDSRIQQVTGLIPNLMFGLGGLSVDRLGHDEWGYVDCGGVVGLALEPVEKYCNHQSMTAVIA</sequence>
<proteinExistence type="predicted"/>
<evidence type="ECO:0000313" key="2">
    <source>
        <dbReference type="Proteomes" id="UP001476798"/>
    </source>
</evidence>
<organism evidence="1 2">
    <name type="scientific">Goodea atripinnis</name>
    <dbReference type="NCBI Taxonomy" id="208336"/>
    <lineage>
        <taxon>Eukaryota</taxon>
        <taxon>Metazoa</taxon>
        <taxon>Chordata</taxon>
        <taxon>Craniata</taxon>
        <taxon>Vertebrata</taxon>
        <taxon>Euteleostomi</taxon>
        <taxon>Actinopterygii</taxon>
        <taxon>Neopterygii</taxon>
        <taxon>Teleostei</taxon>
        <taxon>Neoteleostei</taxon>
        <taxon>Acanthomorphata</taxon>
        <taxon>Ovalentaria</taxon>
        <taxon>Atherinomorphae</taxon>
        <taxon>Cyprinodontiformes</taxon>
        <taxon>Goodeidae</taxon>
        <taxon>Goodea</taxon>
    </lineage>
</organism>